<evidence type="ECO:0000313" key="2">
    <source>
        <dbReference type="EMBL" id="CAA9211497.1"/>
    </source>
</evidence>
<feature type="region of interest" description="Disordered" evidence="1">
    <location>
        <begin position="1"/>
        <end position="41"/>
    </location>
</feature>
<accession>A0A6J4H303</accession>
<reference evidence="2" key="1">
    <citation type="submission" date="2020-02" db="EMBL/GenBank/DDBJ databases">
        <authorList>
            <person name="Meier V. D."/>
        </authorList>
    </citation>
    <scope>NUCLEOTIDE SEQUENCE</scope>
    <source>
        <strain evidence="2">AVDCRST_MAG50</strain>
    </source>
</reference>
<feature type="non-terminal residue" evidence="2">
    <location>
        <position position="1"/>
    </location>
</feature>
<name>A0A6J4H303_9ACTN</name>
<dbReference type="AlphaFoldDB" id="A0A6J4H303"/>
<gene>
    <name evidence="2" type="ORF">AVDCRST_MAG50-51</name>
</gene>
<feature type="compositionally biased region" description="Basic residues" evidence="1">
    <location>
        <begin position="10"/>
        <end position="20"/>
    </location>
</feature>
<sequence length="41" mass="4684">CSSRPSSSARWRRPSRRSHRTPASGRRVTASTWWASARRAT</sequence>
<dbReference type="EMBL" id="CADCTF010000003">
    <property type="protein sequence ID" value="CAA9211497.1"/>
    <property type="molecule type" value="Genomic_DNA"/>
</dbReference>
<evidence type="ECO:0000256" key="1">
    <source>
        <dbReference type="SAM" id="MobiDB-lite"/>
    </source>
</evidence>
<organism evidence="2">
    <name type="scientific">uncultured Acidimicrobiales bacterium</name>
    <dbReference type="NCBI Taxonomy" id="310071"/>
    <lineage>
        <taxon>Bacteria</taxon>
        <taxon>Bacillati</taxon>
        <taxon>Actinomycetota</taxon>
        <taxon>Acidimicrobiia</taxon>
        <taxon>Acidimicrobiales</taxon>
        <taxon>environmental samples</taxon>
    </lineage>
</organism>
<proteinExistence type="predicted"/>
<protein>
    <submittedName>
        <fullName evidence="2">Uncharacterized protein</fullName>
    </submittedName>
</protein>
<feature type="non-terminal residue" evidence="2">
    <location>
        <position position="41"/>
    </location>
</feature>